<evidence type="ECO:0000313" key="5">
    <source>
        <dbReference type="EMBL" id="ALG08125.1"/>
    </source>
</evidence>
<gene>
    <name evidence="5" type="ORF">AOZ06_15455</name>
</gene>
<keyword evidence="1" id="KW-0805">Transcription regulation</keyword>
<dbReference type="InterPro" id="IPR041916">
    <property type="entry name" value="Anti_sigma_zinc_sf"/>
</dbReference>
<evidence type="ECO:0000256" key="3">
    <source>
        <dbReference type="SAM" id="Phobius"/>
    </source>
</evidence>
<keyword evidence="6" id="KW-1185">Reference proteome</keyword>
<feature type="transmembrane region" description="Helical" evidence="3">
    <location>
        <begin position="91"/>
        <end position="111"/>
    </location>
</feature>
<dbReference type="STRING" id="860235.AOZ06_15455"/>
<organism evidence="5 6">
    <name type="scientific">Kibdelosporangium phytohabitans</name>
    <dbReference type="NCBI Taxonomy" id="860235"/>
    <lineage>
        <taxon>Bacteria</taxon>
        <taxon>Bacillati</taxon>
        <taxon>Actinomycetota</taxon>
        <taxon>Actinomycetes</taxon>
        <taxon>Pseudonocardiales</taxon>
        <taxon>Pseudonocardiaceae</taxon>
        <taxon>Kibdelosporangium</taxon>
    </lineage>
</organism>
<keyword evidence="3" id="KW-0812">Transmembrane</keyword>
<feature type="domain" description="Putative zinc-finger" evidence="4">
    <location>
        <begin position="12"/>
        <end position="36"/>
    </location>
</feature>
<name>A0A0N9HXX1_9PSEU</name>
<sequence>MTDDFYREWDVAYVLGSLSPSERKDYEHHLSACAACSGEVAALAGMPGILTAVPRDQATELLDPADPPSVELLPSLTRAVRTSRRRGRVRIAAALAGAAALGALFTVVLGGTPAQDVQAFPTQLTQTVPSPVTASVNLVEMPWGTRIDVRCRYGTPVSGQGMALAYGVYVVDAEGTAKSAGTWRAGPGTLMTPSATTDMPRAAIARIEIRLLSTGKPLLEAWF</sequence>
<dbReference type="EMBL" id="CP012752">
    <property type="protein sequence ID" value="ALG08125.1"/>
    <property type="molecule type" value="Genomic_DNA"/>
</dbReference>
<keyword evidence="2" id="KW-0804">Transcription</keyword>
<dbReference type="AlphaFoldDB" id="A0A0N9HXX1"/>
<protein>
    <recommendedName>
        <fullName evidence="4">Putative zinc-finger domain-containing protein</fullName>
    </recommendedName>
</protein>
<dbReference type="InterPro" id="IPR027383">
    <property type="entry name" value="Znf_put"/>
</dbReference>
<evidence type="ECO:0000259" key="4">
    <source>
        <dbReference type="Pfam" id="PF13490"/>
    </source>
</evidence>
<dbReference type="RefSeq" id="WP_054290032.1">
    <property type="nucleotide sequence ID" value="NZ_CP012752.1"/>
</dbReference>
<dbReference type="OrthoDB" id="5185837at2"/>
<evidence type="ECO:0000256" key="2">
    <source>
        <dbReference type="ARBA" id="ARBA00023163"/>
    </source>
</evidence>
<reference evidence="5 6" key="1">
    <citation type="submission" date="2015-07" db="EMBL/GenBank/DDBJ databases">
        <title>Genome sequencing of Kibdelosporangium phytohabitans.</title>
        <authorList>
            <person name="Qin S."/>
            <person name="Xing K."/>
        </authorList>
    </citation>
    <scope>NUCLEOTIDE SEQUENCE [LARGE SCALE GENOMIC DNA]</scope>
    <source>
        <strain evidence="5 6">KLBMP1111</strain>
    </source>
</reference>
<proteinExistence type="predicted"/>
<dbReference type="KEGG" id="kphy:AOZ06_15455"/>
<dbReference type="Pfam" id="PF13490">
    <property type="entry name" value="zf-HC2"/>
    <property type="match status" value="1"/>
</dbReference>
<accession>A0A0N9HXX1</accession>
<keyword evidence="3" id="KW-1133">Transmembrane helix</keyword>
<dbReference type="Proteomes" id="UP000063699">
    <property type="component" value="Chromosome"/>
</dbReference>
<keyword evidence="3" id="KW-0472">Membrane</keyword>
<dbReference type="Gene3D" id="1.10.10.1320">
    <property type="entry name" value="Anti-sigma factor, zinc-finger domain"/>
    <property type="match status" value="1"/>
</dbReference>
<evidence type="ECO:0000313" key="6">
    <source>
        <dbReference type="Proteomes" id="UP000063699"/>
    </source>
</evidence>
<evidence type="ECO:0000256" key="1">
    <source>
        <dbReference type="ARBA" id="ARBA00023015"/>
    </source>
</evidence>